<evidence type="ECO:0000313" key="1">
    <source>
        <dbReference type="EMBL" id="GME88853.1"/>
    </source>
</evidence>
<name>A0ACB5TI06_CANBO</name>
<dbReference type="Proteomes" id="UP001165101">
    <property type="component" value="Unassembled WGS sequence"/>
</dbReference>
<dbReference type="EMBL" id="BSXV01000377">
    <property type="protein sequence ID" value="GME88853.1"/>
    <property type="molecule type" value="Genomic_DNA"/>
</dbReference>
<sequence>MTISIPELVIPGQPIAPIYSSDNSVFKAGRGCRVANIKFNLANVSSIVSTVLGRVEVTKEEEPKPIEESTNDDTINATTEAEEETSNKLDTYIIEVISKNDPRFKKKMDIQDFFTQGTTKFSITLSVGDIVMCKVTKISKTRVFVEILNIDDAALIESNMKKEIQDQNDETKENHLRLMTNLVASENGENFKGIIRSQDIRSTDRDKVKVNDCFMPGDIIRAEILSLGDGINYYLTTARNDLGVIFAKSDHGNGDLMYALDWETMIVPSTGDIEKRKCAKPF</sequence>
<proteinExistence type="predicted"/>
<accession>A0ACB5TI06</accession>
<comment type="caution">
    <text evidence="1">The sequence shown here is derived from an EMBL/GenBank/DDBJ whole genome shotgun (WGS) entry which is preliminary data.</text>
</comment>
<evidence type="ECO:0000313" key="2">
    <source>
        <dbReference type="Proteomes" id="UP001165101"/>
    </source>
</evidence>
<protein>
    <submittedName>
        <fullName evidence="1">Unnamed protein product</fullName>
    </submittedName>
</protein>
<organism evidence="1 2">
    <name type="scientific">Candida boidinii</name>
    <name type="common">Yeast</name>
    <dbReference type="NCBI Taxonomy" id="5477"/>
    <lineage>
        <taxon>Eukaryota</taxon>
        <taxon>Fungi</taxon>
        <taxon>Dikarya</taxon>
        <taxon>Ascomycota</taxon>
        <taxon>Saccharomycotina</taxon>
        <taxon>Pichiomycetes</taxon>
        <taxon>Pichiales</taxon>
        <taxon>Pichiaceae</taxon>
        <taxon>Ogataea</taxon>
        <taxon>Ogataea/Candida clade</taxon>
    </lineage>
</organism>
<reference evidence="1" key="1">
    <citation type="submission" date="2023-04" db="EMBL/GenBank/DDBJ databases">
        <title>Candida boidinii NBRC 1967.</title>
        <authorList>
            <person name="Ichikawa N."/>
            <person name="Sato H."/>
            <person name="Tonouchi N."/>
        </authorList>
    </citation>
    <scope>NUCLEOTIDE SEQUENCE</scope>
    <source>
        <strain evidence="1">NBRC 1967</strain>
    </source>
</reference>
<keyword evidence="2" id="KW-1185">Reference proteome</keyword>
<gene>
    <name evidence="1" type="ORF">Cboi01_000112200</name>
</gene>